<evidence type="ECO:0000313" key="2">
    <source>
        <dbReference type="Proteomes" id="UP001196565"/>
    </source>
</evidence>
<dbReference type="RefSeq" id="WP_219764594.1">
    <property type="nucleotide sequence ID" value="NZ_JAHYBZ010000007.1"/>
</dbReference>
<organism evidence="1 2">
    <name type="scientific">Roseomonas alba</name>
    <dbReference type="NCBI Taxonomy" id="2846776"/>
    <lineage>
        <taxon>Bacteria</taxon>
        <taxon>Pseudomonadati</taxon>
        <taxon>Pseudomonadota</taxon>
        <taxon>Alphaproteobacteria</taxon>
        <taxon>Acetobacterales</taxon>
        <taxon>Roseomonadaceae</taxon>
        <taxon>Roseomonas</taxon>
    </lineage>
</organism>
<gene>
    <name evidence="1" type="ORF">KPL78_19105</name>
</gene>
<sequence length="87" mass="9217">MADPIIAAPQPFDDADLIRITDALIGADLSGRAVADLEILITITQHATDRLLNELEARGAIAIEDGGPVIPYVADHVVDTILTRCDA</sequence>
<reference evidence="1 2" key="1">
    <citation type="submission" date="2021-07" db="EMBL/GenBank/DDBJ databases">
        <authorList>
            <person name="So Y."/>
        </authorList>
    </citation>
    <scope>NUCLEOTIDE SEQUENCE [LARGE SCALE GENOMIC DNA]</scope>
    <source>
        <strain evidence="1 2">HJA6</strain>
    </source>
</reference>
<dbReference type="EMBL" id="JAHYBZ010000007">
    <property type="protein sequence ID" value="MBW6399977.1"/>
    <property type="molecule type" value="Genomic_DNA"/>
</dbReference>
<accession>A0ABS7AE16</accession>
<evidence type="ECO:0000313" key="1">
    <source>
        <dbReference type="EMBL" id="MBW6399977.1"/>
    </source>
</evidence>
<dbReference type="Proteomes" id="UP001196565">
    <property type="component" value="Unassembled WGS sequence"/>
</dbReference>
<keyword evidence="2" id="KW-1185">Reference proteome</keyword>
<protein>
    <recommendedName>
        <fullName evidence="3">MarR family transcriptional regulator</fullName>
    </recommendedName>
</protein>
<comment type="caution">
    <text evidence="1">The sequence shown here is derived from an EMBL/GenBank/DDBJ whole genome shotgun (WGS) entry which is preliminary data.</text>
</comment>
<proteinExistence type="predicted"/>
<name>A0ABS7AE16_9PROT</name>
<evidence type="ECO:0008006" key="3">
    <source>
        <dbReference type="Google" id="ProtNLM"/>
    </source>
</evidence>